<comment type="subunit">
    <text evidence="3">Interacts with HUS1, HUS1B, RAD1, RAD9A and RAD17.</text>
</comment>
<dbReference type="AlphaFoldDB" id="A0AAD8FN43"/>
<dbReference type="FunFam" id="3.70.10.10:FF:000008">
    <property type="entry name" value="Cell cycle checkpoint control protein"/>
    <property type="match status" value="1"/>
</dbReference>
<evidence type="ECO:0000313" key="7">
    <source>
        <dbReference type="Proteomes" id="UP001230051"/>
    </source>
</evidence>
<evidence type="ECO:0000256" key="4">
    <source>
        <dbReference type="ARBA" id="ARBA00069750"/>
    </source>
</evidence>
<name>A0AAD8FN43_ACIOX</name>
<dbReference type="Proteomes" id="UP001230051">
    <property type="component" value="Unassembled WGS sequence"/>
</dbReference>
<proteinExistence type="inferred from homology"/>
<gene>
    <name evidence="6" type="primary">RAD9B</name>
    <name evidence="6" type="ORF">AOXY_G36413</name>
</gene>
<dbReference type="Pfam" id="PF04139">
    <property type="entry name" value="Rad9"/>
    <property type="match status" value="1"/>
</dbReference>
<dbReference type="GO" id="GO:0031573">
    <property type="term" value="P:mitotic intra-S DNA damage checkpoint signaling"/>
    <property type="evidence" value="ECO:0007669"/>
    <property type="project" value="TreeGrafter"/>
</dbReference>
<organism evidence="6 7">
    <name type="scientific">Acipenser oxyrinchus oxyrinchus</name>
    <dbReference type="NCBI Taxonomy" id="40147"/>
    <lineage>
        <taxon>Eukaryota</taxon>
        <taxon>Metazoa</taxon>
        <taxon>Chordata</taxon>
        <taxon>Craniata</taxon>
        <taxon>Vertebrata</taxon>
        <taxon>Euteleostomi</taxon>
        <taxon>Actinopterygii</taxon>
        <taxon>Chondrostei</taxon>
        <taxon>Acipenseriformes</taxon>
        <taxon>Acipenseridae</taxon>
        <taxon>Acipenser</taxon>
    </lineage>
</organism>
<accession>A0AAD8FN43</accession>
<evidence type="ECO:0000256" key="2">
    <source>
        <dbReference type="ARBA" id="ARBA00022553"/>
    </source>
</evidence>
<dbReference type="PANTHER" id="PTHR15237:SF2">
    <property type="entry name" value="CELL CYCLE CHECKPOINT CONTROL PROTEIN RAD9B"/>
    <property type="match status" value="1"/>
</dbReference>
<dbReference type="GO" id="GO:0030896">
    <property type="term" value="C:checkpoint clamp complex"/>
    <property type="evidence" value="ECO:0007669"/>
    <property type="project" value="InterPro"/>
</dbReference>
<dbReference type="GO" id="GO:0071479">
    <property type="term" value="P:cellular response to ionizing radiation"/>
    <property type="evidence" value="ECO:0007669"/>
    <property type="project" value="TreeGrafter"/>
</dbReference>
<protein>
    <recommendedName>
        <fullName evidence="4">Cell cycle checkpoint control protein RAD9B</fullName>
    </recommendedName>
    <alternativeName>
        <fullName evidence="5">DNA repair exonuclease rad9 homolog B</fullName>
    </alternativeName>
</protein>
<evidence type="ECO:0000256" key="1">
    <source>
        <dbReference type="ARBA" id="ARBA00008494"/>
    </source>
</evidence>
<feature type="non-terminal residue" evidence="6">
    <location>
        <position position="1"/>
    </location>
</feature>
<dbReference type="SUPFAM" id="SSF55979">
    <property type="entry name" value="DNA clamp"/>
    <property type="match status" value="1"/>
</dbReference>
<dbReference type="EMBL" id="JAGXEW010000181">
    <property type="protein sequence ID" value="KAK1144603.1"/>
    <property type="molecule type" value="Genomic_DNA"/>
</dbReference>
<evidence type="ECO:0000313" key="6">
    <source>
        <dbReference type="EMBL" id="KAK1144603.1"/>
    </source>
</evidence>
<keyword evidence="7" id="KW-1185">Reference proteome</keyword>
<comment type="caution">
    <text evidence="6">The sequence shown here is derived from an EMBL/GenBank/DDBJ whole genome shotgun (WGS) entry which is preliminary data.</text>
</comment>
<dbReference type="Gene3D" id="3.70.10.10">
    <property type="match status" value="1"/>
</dbReference>
<dbReference type="GO" id="GO:0000076">
    <property type="term" value="P:DNA replication checkpoint signaling"/>
    <property type="evidence" value="ECO:0007669"/>
    <property type="project" value="TreeGrafter"/>
</dbReference>
<sequence>MKCVLAGSNVKAFGKAIHALSRVGEDLWLDPLEKGLAVRSVNSSRSAYACFLFSPLFFQHYSKVTTQQPLDEGDVEPVLKCKLTMKSVLPIFRCLATIERNVERCKIFINFRDSHVVFQFSCRHGITKTHNLGFQECESLQAVFPRDMCPNVLKAQARLLGDVVMHFPVWQEEITLAVTPVKVSFRNYFEEETDLTKVMHTEISLNPDEFDYFQVGVDSEITFCLKELRGLLSFAESTGLAVSIHFGTSGKPVAFSIDDMVLEANFVLATLIDTESQAASPKRPHRGTLLQSLAVMTQPTVPLAGEMELAELARTGHEGSIAMETSIPELPQALDREAELVISSQGSAIFNGKAARESVIACHWSEYGVGVHMDQIQEEAVGVVPATIGHNKVRTGCFYNHGSSHGDTIKQQDHPYFVNQVQLLRRGWTKVLCWNGVRGIQVSRLCLKGFSGVPCSSTHCCWRSPPSSVERMPWCCPAWCVPVTTRRSWRKERRSPARTLSLS</sequence>
<dbReference type="CDD" id="cd00577">
    <property type="entry name" value="PCNA"/>
    <property type="match status" value="1"/>
</dbReference>
<evidence type="ECO:0000256" key="5">
    <source>
        <dbReference type="ARBA" id="ARBA00079898"/>
    </source>
</evidence>
<comment type="similarity">
    <text evidence="1">Belongs to the rad9 family.</text>
</comment>
<dbReference type="PANTHER" id="PTHR15237">
    <property type="entry name" value="DNA REPAIR PROTEIN RAD9"/>
    <property type="match status" value="1"/>
</dbReference>
<evidence type="ECO:0000256" key="3">
    <source>
        <dbReference type="ARBA" id="ARBA00066208"/>
    </source>
</evidence>
<dbReference type="GO" id="GO:0006281">
    <property type="term" value="P:DNA repair"/>
    <property type="evidence" value="ECO:0007669"/>
    <property type="project" value="TreeGrafter"/>
</dbReference>
<keyword evidence="2" id="KW-0597">Phosphoprotein</keyword>
<dbReference type="InterPro" id="IPR046938">
    <property type="entry name" value="DNA_clamp_sf"/>
</dbReference>
<dbReference type="InterPro" id="IPR007268">
    <property type="entry name" value="Rad9/Ddc1"/>
</dbReference>
<reference evidence="6" key="1">
    <citation type="submission" date="2022-02" db="EMBL/GenBank/DDBJ databases">
        <title>Atlantic sturgeon de novo genome assembly.</title>
        <authorList>
            <person name="Stock M."/>
            <person name="Klopp C."/>
            <person name="Guiguen Y."/>
            <person name="Cabau C."/>
            <person name="Parinello H."/>
            <person name="Santidrian Yebra-Pimentel E."/>
            <person name="Kuhl H."/>
            <person name="Dirks R.P."/>
            <person name="Guessner J."/>
            <person name="Wuertz S."/>
            <person name="Du K."/>
            <person name="Schartl M."/>
        </authorList>
    </citation>
    <scope>NUCLEOTIDE SEQUENCE</scope>
    <source>
        <strain evidence="6">STURGEONOMICS-FGT-2020</strain>
        <tissue evidence="6">Whole blood</tissue>
    </source>
</reference>